<evidence type="ECO:0000313" key="2">
    <source>
        <dbReference type="EMBL" id="GFD49646.1"/>
    </source>
</evidence>
<dbReference type="GO" id="GO:0016491">
    <property type="term" value="F:oxidoreductase activity"/>
    <property type="evidence" value="ECO:0007669"/>
    <property type="project" value="InterPro"/>
</dbReference>
<organism evidence="2">
    <name type="scientific">Tanacetum cinerariifolium</name>
    <name type="common">Dalmatian daisy</name>
    <name type="synonym">Chrysanthemum cinerariifolium</name>
    <dbReference type="NCBI Taxonomy" id="118510"/>
    <lineage>
        <taxon>Eukaryota</taxon>
        <taxon>Viridiplantae</taxon>
        <taxon>Streptophyta</taxon>
        <taxon>Embryophyta</taxon>
        <taxon>Tracheophyta</taxon>
        <taxon>Spermatophyta</taxon>
        <taxon>Magnoliopsida</taxon>
        <taxon>eudicotyledons</taxon>
        <taxon>Gunneridae</taxon>
        <taxon>Pentapetalae</taxon>
        <taxon>asterids</taxon>
        <taxon>campanulids</taxon>
        <taxon>Asterales</taxon>
        <taxon>Asteraceae</taxon>
        <taxon>Asteroideae</taxon>
        <taxon>Anthemideae</taxon>
        <taxon>Anthemidinae</taxon>
        <taxon>Tanacetum</taxon>
    </lineage>
</organism>
<dbReference type="EMBL" id="BKCJ011745188">
    <property type="protein sequence ID" value="GFD49646.1"/>
    <property type="molecule type" value="Genomic_DNA"/>
</dbReference>
<gene>
    <name evidence="2" type="ORF">Tci_921615</name>
</gene>
<dbReference type="Pfam" id="PF02738">
    <property type="entry name" value="MoCoBD_1"/>
    <property type="match status" value="1"/>
</dbReference>
<name>A0A699WVQ5_TANCI</name>
<feature type="non-terminal residue" evidence="2">
    <location>
        <position position="1"/>
    </location>
</feature>
<accession>A0A699WVQ5</accession>
<feature type="non-terminal residue" evidence="2">
    <location>
        <position position="123"/>
    </location>
</feature>
<dbReference type="InterPro" id="IPR052516">
    <property type="entry name" value="N-heterocyclic_Hydroxylase"/>
</dbReference>
<sequence>AGYDFTTRYPSNNSPTLALLLTGRVEPVATMFEMGDRTSIPPYDIEHMRITINDMAPIVRASWMRGVSALPNTFAHESYIDELAFAAGVDPVEYRLRYLHDDRASELVRATAERANWSPRTQP</sequence>
<dbReference type="Gene3D" id="3.30.365.10">
    <property type="entry name" value="Aldehyde oxidase/xanthine dehydrogenase, molybdopterin binding domain"/>
    <property type="match status" value="1"/>
</dbReference>
<feature type="domain" description="Aldehyde oxidase/xanthine dehydrogenase first molybdopterin binding" evidence="1">
    <location>
        <begin position="39"/>
        <end position="97"/>
    </location>
</feature>
<dbReference type="PANTHER" id="PTHR47495">
    <property type="entry name" value="ALDEHYDE DEHYDROGENASE"/>
    <property type="match status" value="1"/>
</dbReference>
<protein>
    <recommendedName>
        <fullName evidence="1">Aldehyde oxidase/xanthine dehydrogenase first molybdopterin binding domain-containing protein</fullName>
    </recommendedName>
</protein>
<dbReference type="InterPro" id="IPR037165">
    <property type="entry name" value="AldOxase/xan_DH_Mopterin-bd_sf"/>
</dbReference>
<proteinExistence type="predicted"/>
<reference evidence="2" key="1">
    <citation type="journal article" date="2019" name="Sci. Rep.">
        <title>Draft genome of Tanacetum cinerariifolium, the natural source of mosquito coil.</title>
        <authorList>
            <person name="Yamashiro T."/>
            <person name="Shiraishi A."/>
            <person name="Satake H."/>
            <person name="Nakayama K."/>
        </authorList>
    </citation>
    <scope>NUCLEOTIDE SEQUENCE</scope>
</reference>
<dbReference type="AlphaFoldDB" id="A0A699WVQ5"/>
<dbReference type="PANTHER" id="PTHR47495:SF1">
    <property type="entry name" value="BLL3820 PROTEIN"/>
    <property type="match status" value="1"/>
</dbReference>
<comment type="caution">
    <text evidence="2">The sequence shown here is derived from an EMBL/GenBank/DDBJ whole genome shotgun (WGS) entry which is preliminary data.</text>
</comment>
<dbReference type="SUPFAM" id="SSF56003">
    <property type="entry name" value="Molybdenum cofactor-binding domain"/>
    <property type="match status" value="1"/>
</dbReference>
<evidence type="ECO:0000259" key="1">
    <source>
        <dbReference type="Pfam" id="PF02738"/>
    </source>
</evidence>
<dbReference type="InterPro" id="IPR008274">
    <property type="entry name" value="AldOxase/xan_DH_MoCoBD1"/>
</dbReference>